<dbReference type="SUPFAM" id="SSF55874">
    <property type="entry name" value="ATPase domain of HSP90 chaperone/DNA topoisomerase II/histidine kinase"/>
    <property type="match status" value="1"/>
</dbReference>
<keyword evidence="5" id="KW-0808">Transferase</keyword>
<evidence type="ECO:0000256" key="5">
    <source>
        <dbReference type="ARBA" id="ARBA00022679"/>
    </source>
</evidence>
<dbReference type="EMBL" id="QHHQ01000002">
    <property type="protein sequence ID" value="RAI01647.1"/>
    <property type="molecule type" value="Genomic_DNA"/>
</dbReference>
<dbReference type="InterPro" id="IPR036097">
    <property type="entry name" value="HisK_dim/P_sf"/>
</dbReference>
<keyword evidence="4" id="KW-0597">Phosphoprotein</keyword>
<evidence type="ECO:0000256" key="7">
    <source>
        <dbReference type="SAM" id="Coils"/>
    </source>
</evidence>
<keyword evidence="7" id="KW-0175">Coiled coil</keyword>
<dbReference type="PANTHER" id="PTHR43065">
    <property type="entry name" value="SENSOR HISTIDINE KINASE"/>
    <property type="match status" value="1"/>
</dbReference>
<dbReference type="PROSITE" id="PS50885">
    <property type="entry name" value="HAMP"/>
    <property type="match status" value="1"/>
</dbReference>
<reference evidence="11 12" key="1">
    <citation type="submission" date="2018-05" db="EMBL/GenBank/DDBJ databases">
        <title>Acuticoccus sediminis sp. nov., isolated from deep-sea sediment of Indian Ocean.</title>
        <authorList>
            <person name="Liu X."/>
            <person name="Lai Q."/>
            <person name="Du Y."/>
            <person name="Sun F."/>
            <person name="Zhang X."/>
            <person name="Wang S."/>
            <person name="Shao Z."/>
        </authorList>
    </citation>
    <scope>NUCLEOTIDE SEQUENCE [LARGE SCALE GENOMIC DNA]</scope>
    <source>
        <strain evidence="11 12">PTG4-2</strain>
    </source>
</reference>
<dbReference type="InterPro" id="IPR003594">
    <property type="entry name" value="HATPase_dom"/>
</dbReference>
<dbReference type="Gene3D" id="1.10.287.130">
    <property type="match status" value="1"/>
</dbReference>
<dbReference type="InterPro" id="IPR004358">
    <property type="entry name" value="Sig_transdc_His_kin-like_C"/>
</dbReference>
<keyword evidence="12" id="KW-1185">Reference proteome</keyword>
<keyword evidence="8" id="KW-0472">Membrane</keyword>
<dbReference type="Proteomes" id="UP000249590">
    <property type="component" value="Unassembled WGS sequence"/>
</dbReference>
<feature type="domain" description="Histidine kinase" evidence="9">
    <location>
        <begin position="594"/>
        <end position="836"/>
    </location>
</feature>
<dbReference type="Pfam" id="PF00672">
    <property type="entry name" value="HAMP"/>
    <property type="match status" value="1"/>
</dbReference>
<dbReference type="Pfam" id="PF13185">
    <property type="entry name" value="GAF_2"/>
    <property type="match status" value="1"/>
</dbReference>
<gene>
    <name evidence="11" type="ORF">DLJ53_09535</name>
</gene>
<evidence type="ECO:0000256" key="2">
    <source>
        <dbReference type="ARBA" id="ARBA00004370"/>
    </source>
</evidence>
<dbReference type="SMART" id="SM00065">
    <property type="entry name" value="GAF"/>
    <property type="match status" value="1"/>
</dbReference>
<comment type="catalytic activity">
    <reaction evidence="1">
        <text>ATP + protein L-histidine = ADP + protein N-phospho-L-histidine.</text>
        <dbReference type="EC" id="2.7.13.3"/>
    </reaction>
</comment>
<dbReference type="PANTHER" id="PTHR43065:SF42">
    <property type="entry name" value="TWO-COMPONENT SENSOR PPRA"/>
    <property type="match status" value="1"/>
</dbReference>
<dbReference type="AlphaFoldDB" id="A0A8B2P062"/>
<keyword evidence="8" id="KW-1133">Transmembrane helix</keyword>
<evidence type="ECO:0000259" key="10">
    <source>
        <dbReference type="PROSITE" id="PS50885"/>
    </source>
</evidence>
<dbReference type="SMART" id="SM00387">
    <property type="entry name" value="HATPase_c"/>
    <property type="match status" value="1"/>
</dbReference>
<evidence type="ECO:0000256" key="6">
    <source>
        <dbReference type="ARBA" id="ARBA00022777"/>
    </source>
</evidence>
<dbReference type="SUPFAM" id="SSF47384">
    <property type="entry name" value="Homodimeric domain of signal transducing histidine kinase"/>
    <property type="match status" value="1"/>
</dbReference>
<keyword evidence="6 11" id="KW-0418">Kinase</keyword>
<dbReference type="Gene3D" id="3.30.450.20">
    <property type="entry name" value="PAS domain"/>
    <property type="match status" value="1"/>
</dbReference>
<evidence type="ECO:0000256" key="3">
    <source>
        <dbReference type="ARBA" id="ARBA00012438"/>
    </source>
</evidence>
<evidence type="ECO:0000313" key="12">
    <source>
        <dbReference type="Proteomes" id="UP000249590"/>
    </source>
</evidence>
<sequence length="841" mass="89573">MREAREVTVATIERAGAGAAEPARAKRRHIPLAAKLAAATVGLVATLLVVNAAVATWLAYSEARRNTLELQEEKAEAATARINGFISEIVNQIGWTTRAEWRSIPSEQQRYDFIRLLRQVPAITELHYVDGAGIQQLKVSRLEPDEVGPGPDLSADPRVMGAEASGEWFGPVTFRHGSEPYMAIAVRHAGRNPGVTIAEVNLKLIADVVTEIDVGGGGYAYVVGPAGRLVSHPDMSLVLRDTDMSTLPQVRAVFADGATSMLGRDLAGREVLTAAALIPRLGWAVFVESPAATALRSVYVMLTRAGLLLLVGLLAAVVLGTVLARRLTVPLRRLEAGAERLGAGDLSERIDVGTSDEFATLAERFNTMASSIQEAQETLEGKVRARTHDLDEALRFQKASADVLDVIGRSPDEVQPALDAIVETACTLCRADVAAIRVVDGDGLRLVAASLERTGVAEHDLIPIGDASLAGRAILRGATVHVADLAADPSYPFVRTIGPNAMRTGFAVPLVDGKRVVGVIVLLRFAPEPFTAREVAIVESFADHAVIAMANGRLFAALSERTEALSRSLDELRAAQDRLVQTEKLASLGQLTAGIAHEIKNPLNFINNFSVLSADLFAELMERLAEAGLDDGALADVAELTDLIRANLDKIAAHGTRADSIVRNMLLHSRTGTGERGPVAVNALVDETLNLAWHGARASDPGFQVEIVRDLDPGAGTVEGFAQELSRVLLNLVSNAFDAVRDRAAAAEPDYRPTLTVTTRGTGPAVEIVVRDNGGGIAPDVRERMFEPFFTTKPAGKGTGLGLSLSHDIVVKQHGGTIEVTGDDGAEFRIRLPRSAKEGVV</sequence>
<protein>
    <recommendedName>
        <fullName evidence="3">histidine kinase</fullName>
        <ecNumber evidence="3">2.7.13.3</ecNumber>
    </recommendedName>
</protein>
<dbReference type="SMART" id="SM00388">
    <property type="entry name" value="HisKA"/>
    <property type="match status" value="1"/>
</dbReference>
<dbReference type="Gene3D" id="3.30.450.40">
    <property type="match status" value="1"/>
</dbReference>
<dbReference type="CDD" id="cd06225">
    <property type="entry name" value="HAMP"/>
    <property type="match status" value="1"/>
</dbReference>
<keyword evidence="8" id="KW-0812">Transmembrane</keyword>
<dbReference type="EC" id="2.7.13.3" evidence="3"/>
<dbReference type="PROSITE" id="PS50109">
    <property type="entry name" value="HIS_KIN"/>
    <property type="match status" value="1"/>
</dbReference>
<dbReference type="Pfam" id="PF02518">
    <property type="entry name" value="HATPase_c"/>
    <property type="match status" value="1"/>
</dbReference>
<dbReference type="SUPFAM" id="SSF55781">
    <property type="entry name" value="GAF domain-like"/>
    <property type="match status" value="1"/>
</dbReference>
<comment type="caution">
    <text evidence="11">The sequence shown here is derived from an EMBL/GenBank/DDBJ whole genome shotgun (WGS) entry which is preliminary data.</text>
</comment>
<feature type="transmembrane region" description="Helical" evidence="8">
    <location>
        <begin position="36"/>
        <end position="60"/>
    </location>
</feature>
<dbReference type="SMART" id="SM00304">
    <property type="entry name" value="HAMP"/>
    <property type="match status" value="1"/>
</dbReference>
<dbReference type="PRINTS" id="PR00344">
    <property type="entry name" value="BCTRLSENSOR"/>
</dbReference>
<dbReference type="InterPro" id="IPR005467">
    <property type="entry name" value="His_kinase_dom"/>
</dbReference>
<accession>A0A8B2P062</accession>
<dbReference type="Gene3D" id="6.10.340.10">
    <property type="match status" value="1"/>
</dbReference>
<feature type="transmembrane region" description="Helical" evidence="8">
    <location>
        <begin position="305"/>
        <end position="324"/>
    </location>
</feature>
<evidence type="ECO:0000256" key="4">
    <source>
        <dbReference type="ARBA" id="ARBA00022553"/>
    </source>
</evidence>
<dbReference type="GO" id="GO:0000155">
    <property type="term" value="F:phosphorelay sensor kinase activity"/>
    <property type="evidence" value="ECO:0007669"/>
    <property type="project" value="InterPro"/>
</dbReference>
<evidence type="ECO:0000256" key="8">
    <source>
        <dbReference type="SAM" id="Phobius"/>
    </source>
</evidence>
<evidence type="ECO:0000256" key="1">
    <source>
        <dbReference type="ARBA" id="ARBA00000085"/>
    </source>
</evidence>
<dbReference type="SUPFAM" id="SSF158472">
    <property type="entry name" value="HAMP domain-like"/>
    <property type="match status" value="1"/>
</dbReference>
<dbReference type="InterPro" id="IPR003018">
    <property type="entry name" value="GAF"/>
</dbReference>
<evidence type="ECO:0000259" key="9">
    <source>
        <dbReference type="PROSITE" id="PS50109"/>
    </source>
</evidence>
<dbReference type="CDD" id="cd00082">
    <property type="entry name" value="HisKA"/>
    <property type="match status" value="1"/>
</dbReference>
<dbReference type="InterPro" id="IPR003661">
    <property type="entry name" value="HisK_dim/P_dom"/>
</dbReference>
<organism evidence="11 12">
    <name type="scientific">Acuticoccus sediminis</name>
    <dbReference type="NCBI Taxonomy" id="2184697"/>
    <lineage>
        <taxon>Bacteria</taxon>
        <taxon>Pseudomonadati</taxon>
        <taxon>Pseudomonadota</taxon>
        <taxon>Alphaproteobacteria</taxon>
        <taxon>Hyphomicrobiales</taxon>
        <taxon>Amorphaceae</taxon>
        <taxon>Acuticoccus</taxon>
    </lineage>
</organism>
<comment type="subcellular location">
    <subcellularLocation>
        <location evidence="2">Membrane</location>
    </subcellularLocation>
</comment>
<feature type="domain" description="HAMP" evidence="10">
    <location>
        <begin position="325"/>
        <end position="377"/>
    </location>
</feature>
<proteinExistence type="predicted"/>
<dbReference type="InterPro" id="IPR036890">
    <property type="entry name" value="HATPase_C_sf"/>
</dbReference>
<dbReference type="InterPro" id="IPR029016">
    <property type="entry name" value="GAF-like_dom_sf"/>
</dbReference>
<dbReference type="InterPro" id="IPR003660">
    <property type="entry name" value="HAMP_dom"/>
</dbReference>
<dbReference type="GO" id="GO:0016020">
    <property type="term" value="C:membrane"/>
    <property type="evidence" value="ECO:0007669"/>
    <property type="project" value="UniProtKB-SubCell"/>
</dbReference>
<evidence type="ECO:0000313" key="11">
    <source>
        <dbReference type="EMBL" id="RAI01647.1"/>
    </source>
</evidence>
<feature type="coiled-coil region" evidence="7">
    <location>
        <begin position="555"/>
        <end position="585"/>
    </location>
</feature>
<name>A0A8B2P062_9HYPH</name>
<dbReference type="Gene3D" id="3.30.565.10">
    <property type="entry name" value="Histidine kinase-like ATPase, C-terminal domain"/>
    <property type="match status" value="1"/>
</dbReference>